<evidence type="ECO:0000256" key="1">
    <source>
        <dbReference type="SAM" id="Phobius"/>
    </source>
</evidence>
<proteinExistence type="predicted"/>
<organism evidence="2 3">
    <name type="scientific">Ligilactobacillus ubinensis</name>
    <dbReference type="NCBI Taxonomy" id="2876789"/>
    <lineage>
        <taxon>Bacteria</taxon>
        <taxon>Bacillati</taxon>
        <taxon>Bacillota</taxon>
        <taxon>Bacilli</taxon>
        <taxon>Lactobacillales</taxon>
        <taxon>Lactobacillaceae</taxon>
        <taxon>Ligilactobacillus</taxon>
    </lineage>
</organism>
<dbReference type="RefSeq" id="WP_253359312.1">
    <property type="nucleotide sequence ID" value="NZ_JAIULA010000004.1"/>
</dbReference>
<keyword evidence="1" id="KW-1133">Transmembrane helix</keyword>
<dbReference type="AlphaFoldDB" id="A0A9X2FIU4"/>
<name>A0A9X2FIU4_9LACO</name>
<sequence length="81" mass="9168">MKRNSCGFILVDSLVGLLLITTGVTLFCSNQYFFEKQKNKLIDTSDNYTELVNKGKQMILDGGSTKISKFELKDIKVEVQE</sequence>
<dbReference type="EMBL" id="JAIULA010000004">
    <property type="protein sequence ID" value="MCP0886270.1"/>
    <property type="molecule type" value="Genomic_DNA"/>
</dbReference>
<keyword evidence="3" id="KW-1185">Reference proteome</keyword>
<evidence type="ECO:0000313" key="2">
    <source>
        <dbReference type="EMBL" id="MCP0886270.1"/>
    </source>
</evidence>
<keyword evidence="1" id="KW-0472">Membrane</keyword>
<comment type="caution">
    <text evidence="2">The sequence shown here is derived from an EMBL/GenBank/DDBJ whole genome shotgun (WGS) entry which is preliminary data.</text>
</comment>
<protein>
    <submittedName>
        <fullName evidence="2">Uncharacterized protein</fullName>
    </submittedName>
</protein>
<evidence type="ECO:0000313" key="3">
    <source>
        <dbReference type="Proteomes" id="UP001139006"/>
    </source>
</evidence>
<reference evidence="2 3" key="1">
    <citation type="journal article" date="2023" name="Int. J. Syst. Evol. Microbiol.">
        <title>Ligilactobacillus ubinensis sp. nov., a novel species isolated from the wild ferment of a durian fruit (Durio zibethinus).</title>
        <authorList>
            <person name="Heng Y.C."/>
            <person name="Menon N."/>
            <person name="Chen B."/>
            <person name="Loo B.Z.L."/>
            <person name="Wong G.W.J."/>
            <person name="Lim A.C.H."/>
            <person name="Silvaraju S."/>
            <person name="Kittelmann S."/>
        </authorList>
    </citation>
    <scope>NUCLEOTIDE SEQUENCE [LARGE SCALE GENOMIC DNA]</scope>
    <source>
        <strain evidence="2 3">WILCCON 0076</strain>
    </source>
</reference>
<keyword evidence="1" id="KW-0812">Transmembrane</keyword>
<feature type="transmembrane region" description="Helical" evidence="1">
    <location>
        <begin position="7"/>
        <end position="27"/>
    </location>
</feature>
<accession>A0A9X2FIU4</accession>
<dbReference type="Proteomes" id="UP001139006">
    <property type="component" value="Unassembled WGS sequence"/>
</dbReference>
<gene>
    <name evidence="2" type="ORF">LB941_02825</name>
</gene>